<dbReference type="Gene3D" id="1.25.40.80">
    <property type="match status" value="1"/>
</dbReference>
<evidence type="ECO:0000256" key="8">
    <source>
        <dbReference type="ARBA" id="ARBA00023157"/>
    </source>
</evidence>
<evidence type="ECO:0000259" key="15">
    <source>
        <dbReference type="PROSITE" id="PS51645"/>
    </source>
</evidence>
<dbReference type="GO" id="GO:0005634">
    <property type="term" value="C:nucleus"/>
    <property type="evidence" value="ECO:0007669"/>
    <property type="project" value="TreeGrafter"/>
</dbReference>
<evidence type="ECO:0000259" key="13">
    <source>
        <dbReference type="PROSITE" id="PS50835"/>
    </source>
</evidence>
<keyword evidence="9" id="KW-0393">Immunoglobulin domain</keyword>
<dbReference type="InterPro" id="IPR036179">
    <property type="entry name" value="Ig-like_dom_sf"/>
</dbReference>
<dbReference type="SUPFAM" id="SSF48173">
    <property type="entry name" value="Cryptochrome/photolyase FAD-binding domain"/>
    <property type="match status" value="1"/>
</dbReference>
<dbReference type="InterPro" id="IPR011009">
    <property type="entry name" value="Kinase-like_dom_sf"/>
</dbReference>
<evidence type="ECO:0000256" key="1">
    <source>
        <dbReference type="ARBA" id="ARBA00008651"/>
    </source>
</evidence>
<evidence type="ECO:0000256" key="7">
    <source>
        <dbReference type="ARBA" id="ARBA00022991"/>
    </source>
</evidence>
<sequence>MAHTCIHWFRKGLRLHDNPALLAALRDCEELYPVFLLDPHLHNDARMGINRWRFLAGALRDLDCSLRKLNSRLFVVRGRPEDVFPALFDKWRVTKLTYEYDTEPYSLSRDKTVTALAEEHGVEVVYKISHTLYDTERIIEENNGKAPLTYNRMQAIVKSLGPPKKPVPAPTMEVMAEAKTPCSEDHEKKYGIPALEELGQGAAALSEEQFPGGEQEALRRLDEHMQRTGWVCNFEKPQTSPNSLSPSTTVLSPYVTFGCLSARTFWWRLTDVYQGKKHSDPPVSLHGQLLWREFFYTASAGIPNFNKMVGNPVCTQVDWDTNSEYLAAWREAQTGFPFIDAIMTQLRQEGWIHHLARHAVACFLTRGDLWISWEEGQKVFEELLLDGDWALNAGNWQWLSASTFFHQYFRVYSPVAFGKKTDKNGDYIKKYLPLLKKFPAQYIYEPWKAPRSIQQAAGCIVGKDYPHPIVQHECLIVLWNMGSRRAPTGSSSGNGRNGDNGNGGSRPGGCSYLSNLRPGNRSTFCSVMAQLTEETQPSFETTLKSKAVSENCNVKFSCVVTGYPIPQVTWYKDDMQLDRYCGLPKYELFHNGQNHSLHIYNCTVEDAAIYQASAINSKGIVSCSGVLEVGEMNEFKIHERYFAKLKQKAELRRREAEGKENQEPLRTISPDRTQRKRRSTMEAFLSTPSSMEDEGNEENHQAVAVETEARLQEKATVEEAEEKLVSNGQVPTENGNKDGTYIYDAAQKSFTAHKPKTPFVKKKIKISNSAKYGKADTLGERASEERRAKDETSASVAPPCIQSVHSKGNSEEVMEVEKIVNSDDRHVTGQCQKSATQKAMLVEGPSQGENISHAPSKTEQLTDSVSPAATRTPEGQSVSGTQGDHVAKHENGAGHKETKDNLEMQKQSPDLNLKVTSRQLRSSVASTIRAVREEAIVKTEDATAMDIDEKSDTSTNGSLAHRDLESVEPPCERRAAPPERPCEQAADKLSEKETSPCQKSVSESRPALLSEVTQAHTKNDAPVNIELPPDHCTMEAQPPQKTPSERKIVGDDTQTPSLHRGLQAAIGKMTQDIWDHSRGSNESHAVLLTDLKKSPLESLGAGEKTRECNADTAVKAVEGTEIQVDEKVEGNRLGRLIMQTDSVAPNEKIFEMETETAARDMVEKNTVVDKDAVVVVVEASREEKNEPLLKITELQNLKPKGPETAMPHFTNCPENMNTLDQLVSFNEIPKPGSKVISVAELLRSQIKALDLTLENSVQEPAITDECQGLRLDERKCKVEVKKLMPARKSETITDDNPPANIKTMLMEVYHQLNTTNQEQIQTQSKTASPVQALQNPPVIKTTRHNGSVKKFKEGDMDTGQETGVSHRPTLTDCHVVPPTGGQNAKHKCLPSITKDELTNRSVAVSRGSGTPIKASSQESNITILEHVQDERVEDKDVDLIKKLTPEIKLNGKTARGVAEMNSTTLLDTITSSLQSVKTFPAQSVLSTDPRENDIQPLQLDSSMAEDFSRSDSLTNLTPEASPLFKKRDCVSPLPSATPQELASGARRKILTPKAKPEEATEATSHVESPVPKKEASTQSSKLSASPVTPSVSPSLSRRSPLLQSPGERISPVEKCSPLLSRRKTALETEAPSQQPTEKIHNLKTEGKPTERDKHDPFKAPQVIRKIRGESFADASGHLKLWCQFFNVLSNSTVKWCKNEEEIARIQRNAGDETQVNLAIVQASCRDFGVYGCSITNEYGTDSTDTLLSAEILAGMSLREDLSVGEEIEMTPLLFNKGVADSGIWGNKLFGRIMMQESHIGDGCSHKVWRAKVIYGLEPVFESGNTCVIKVRNPIAYGGKEESGLIERNLDIVKQECKIQNLAREYCKIFSAEARVIESFGPSLEVIPVHLMYRPANTVPYATVEADLTGVYQKYSVLDHTGRMDVKTGSAVEQKCCALQHWICQWTNGNLLLSRLEGVDTKITNVGISVKSTGHQGLSVEGNPKVFEQFVSQHQCNYFCGLLGLRSLKVMDSLLTPTKPKGSRSPLLQRKMAAGSSSPQTGRKAAGSPRLPRKAEQEGRKTPTGQKAADAPGVVKMA</sequence>
<feature type="compositionally biased region" description="Basic and acidic residues" evidence="12">
    <location>
        <begin position="885"/>
        <end position="903"/>
    </location>
</feature>
<dbReference type="InterPro" id="IPR003598">
    <property type="entry name" value="Ig_sub2"/>
</dbReference>
<keyword evidence="3" id="KW-0723">Serine/threonine-protein kinase</keyword>
<dbReference type="InterPro" id="IPR007110">
    <property type="entry name" value="Ig-like_dom"/>
</dbReference>
<dbReference type="STRING" id="52904.ENSSMAP00000011551"/>
<dbReference type="EMBL" id="CP026247">
    <property type="protein sequence ID" value="AWP01827.1"/>
    <property type="molecule type" value="Genomic_DNA"/>
</dbReference>
<dbReference type="Proteomes" id="UP000246464">
    <property type="component" value="Chromosome 5"/>
</dbReference>
<feature type="region of interest" description="Disordered" evidence="12">
    <location>
        <begin position="773"/>
        <end position="812"/>
    </location>
</feature>
<evidence type="ECO:0000256" key="9">
    <source>
        <dbReference type="ARBA" id="ARBA00023319"/>
    </source>
</evidence>
<dbReference type="Pfam" id="PF03441">
    <property type="entry name" value="FAD_binding_7"/>
    <property type="match status" value="1"/>
</dbReference>
<dbReference type="Pfam" id="PF00875">
    <property type="entry name" value="DNA_photolyase"/>
    <property type="match status" value="1"/>
</dbReference>
<keyword evidence="17" id="KW-1185">Reference proteome</keyword>
<evidence type="ECO:0000256" key="10">
    <source>
        <dbReference type="ARBA" id="ARBA00047899"/>
    </source>
</evidence>
<comment type="similarity">
    <text evidence="1">Belongs to the protein kinase superfamily. Alpha-type protein kinase family. ALPK subfamily.</text>
</comment>
<feature type="region of interest" description="Disordered" evidence="12">
    <location>
        <begin position="653"/>
        <end position="697"/>
    </location>
</feature>
<keyword evidence="5" id="KW-0677">Repeat</keyword>
<dbReference type="InterPro" id="IPR003599">
    <property type="entry name" value="Ig_sub"/>
</dbReference>
<evidence type="ECO:0000259" key="14">
    <source>
        <dbReference type="PROSITE" id="PS51158"/>
    </source>
</evidence>
<gene>
    <name evidence="16" type="ORF">SMAX5B_013108</name>
</gene>
<feature type="compositionally biased region" description="Basic and acidic residues" evidence="12">
    <location>
        <begin position="1637"/>
        <end position="1655"/>
    </location>
</feature>
<dbReference type="Gene3D" id="2.60.40.10">
    <property type="entry name" value="Immunoglobulins"/>
    <property type="match status" value="2"/>
</dbReference>
<dbReference type="SMART" id="SM00408">
    <property type="entry name" value="IGc2"/>
    <property type="match status" value="2"/>
</dbReference>
<feature type="compositionally biased region" description="Gly residues" evidence="12">
    <location>
        <begin position="495"/>
        <end position="507"/>
    </location>
</feature>
<dbReference type="InterPro" id="IPR013783">
    <property type="entry name" value="Ig-like_fold"/>
</dbReference>
<dbReference type="InterPro" id="IPR006050">
    <property type="entry name" value="DNA_photolyase_N"/>
</dbReference>
<feature type="compositionally biased region" description="Polar residues" evidence="12">
    <location>
        <begin position="847"/>
        <end position="882"/>
    </location>
</feature>
<feature type="compositionally biased region" description="Low complexity" evidence="12">
    <location>
        <begin position="1582"/>
        <end position="1605"/>
    </location>
</feature>
<evidence type="ECO:0000256" key="6">
    <source>
        <dbReference type="ARBA" id="ARBA00022777"/>
    </source>
</evidence>
<feature type="region of interest" description="Disordered" evidence="12">
    <location>
        <begin position="1034"/>
        <end position="1056"/>
    </location>
</feature>
<comment type="catalytic activity">
    <reaction evidence="11">
        <text>L-seryl-[protein] + ATP = O-phospho-L-seryl-[protein] + ADP + H(+)</text>
        <dbReference type="Rhea" id="RHEA:17989"/>
        <dbReference type="Rhea" id="RHEA-COMP:9863"/>
        <dbReference type="Rhea" id="RHEA-COMP:11604"/>
        <dbReference type="ChEBI" id="CHEBI:15378"/>
        <dbReference type="ChEBI" id="CHEBI:29999"/>
        <dbReference type="ChEBI" id="CHEBI:30616"/>
        <dbReference type="ChEBI" id="CHEBI:83421"/>
        <dbReference type="ChEBI" id="CHEBI:456216"/>
        <dbReference type="EC" id="2.7.11.1"/>
    </reaction>
</comment>
<feature type="region of interest" description="Disordered" evidence="12">
    <location>
        <begin position="2015"/>
        <end position="2077"/>
    </location>
</feature>
<dbReference type="Pfam" id="PF07679">
    <property type="entry name" value="I-set"/>
    <property type="match status" value="2"/>
</dbReference>
<feature type="domain" description="Ig-like" evidence="13">
    <location>
        <begin position="1660"/>
        <end position="1748"/>
    </location>
</feature>
<evidence type="ECO:0000256" key="4">
    <source>
        <dbReference type="ARBA" id="ARBA00022679"/>
    </source>
</evidence>
<evidence type="ECO:0000256" key="11">
    <source>
        <dbReference type="ARBA" id="ARBA00048679"/>
    </source>
</evidence>
<dbReference type="PROSITE" id="PS51645">
    <property type="entry name" value="PHR_CRY_ALPHA_BETA"/>
    <property type="match status" value="1"/>
</dbReference>
<dbReference type="PANTHER" id="PTHR47091:SF1">
    <property type="entry name" value="ALPHA-PROTEIN KINASE 3"/>
    <property type="match status" value="1"/>
</dbReference>
<dbReference type="PROSITE" id="PS51158">
    <property type="entry name" value="ALPHA_KINASE"/>
    <property type="match status" value="1"/>
</dbReference>
<feature type="region of interest" description="Disordered" evidence="12">
    <location>
        <begin position="1525"/>
        <end position="1655"/>
    </location>
</feature>
<name>A0A2U9BCW5_SCOMX</name>
<keyword evidence="7" id="KW-0157">Chromophore</keyword>
<dbReference type="SUPFAM" id="SSF48726">
    <property type="entry name" value="Immunoglobulin"/>
    <property type="match status" value="2"/>
</dbReference>
<dbReference type="Gene3D" id="3.40.50.620">
    <property type="entry name" value="HUPs"/>
    <property type="match status" value="1"/>
</dbReference>
<feature type="region of interest" description="Disordered" evidence="12">
    <location>
        <begin position="1349"/>
        <end position="1370"/>
    </location>
</feature>
<feature type="domain" description="Photolyase/cryptochrome alpha/beta" evidence="15">
    <location>
        <begin position="3"/>
        <end position="132"/>
    </location>
</feature>
<evidence type="ECO:0000313" key="17">
    <source>
        <dbReference type="Proteomes" id="UP000246464"/>
    </source>
</evidence>
<accession>A0A2U9BCW5</accession>
<dbReference type="GO" id="GO:0005524">
    <property type="term" value="F:ATP binding"/>
    <property type="evidence" value="ECO:0007669"/>
    <property type="project" value="InterPro"/>
</dbReference>
<feature type="domain" description="Ig-like" evidence="13">
    <location>
        <begin position="537"/>
        <end position="628"/>
    </location>
</feature>
<dbReference type="InterPro" id="IPR005101">
    <property type="entry name" value="Cryptochr/Photolyase_FAD-bd"/>
</dbReference>
<feature type="domain" description="Alpha-type protein kinase" evidence="14">
    <location>
        <begin position="1776"/>
        <end position="2007"/>
    </location>
</feature>
<comment type="catalytic activity">
    <reaction evidence="10">
        <text>L-threonyl-[protein] + ATP = O-phospho-L-threonyl-[protein] + ADP + H(+)</text>
        <dbReference type="Rhea" id="RHEA:46608"/>
        <dbReference type="Rhea" id="RHEA-COMP:11060"/>
        <dbReference type="Rhea" id="RHEA-COMP:11605"/>
        <dbReference type="ChEBI" id="CHEBI:15378"/>
        <dbReference type="ChEBI" id="CHEBI:30013"/>
        <dbReference type="ChEBI" id="CHEBI:30616"/>
        <dbReference type="ChEBI" id="CHEBI:61977"/>
        <dbReference type="ChEBI" id="CHEBI:456216"/>
        <dbReference type="EC" id="2.7.11.1"/>
    </reaction>
</comment>
<evidence type="ECO:0000256" key="5">
    <source>
        <dbReference type="ARBA" id="ARBA00022737"/>
    </source>
</evidence>
<dbReference type="SMART" id="SM00811">
    <property type="entry name" value="Alpha_kinase"/>
    <property type="match status" value="1"/>
</dbReference>
<dbReference type="Gene3D" id="1.10.579.10">
    <property type="entry name" value="DNA Cyclobutane Dipyrimidine Photolyase, subunit A, domain 3"/>
    <property type="match status" value="1"/>
</dbReference>
<feature type="compositionally biased region" description="Basic and acidic residues" evidence="12">
    <location>
        <begin position="773"/>
        <end position="792"/>
    </location>
</feature>
<feature type="compositionally biased region" description="Basic and acidic residues" evidence="12">
    <location>
        <begin position="960"/>
        <end position="994"/>
    </location>
</feature>
<dbReference type="InterPro" id="IPR036155">
    <property type="entry name" value="Crypto/Photolyase_N_sf"/>
</dbReference>
<dbReference type="FunFam" id="1.10.579.10:FF:000001">
    <property type="entry name" value="Cryptochrome 1"/>
    <property type="match status" value="1"/>
</dbReference>
<dbReference type="FunFam" id="2.60.40.10:FF:000069">
    <property type="entry name" value="Alpha-protein kinase 3"/>
    <property type="match status" value="1"/>
</dbReference>
<feature type="region of interest" description="Disordered" evidence="12">
    <location>
        <begin position="487"/>
        <end position="510"/>
    </location>
</feature>
<feature type="region of interest" description="Disordered" evidence="12">
    <location>
        <begin position="946"/>
        <end position="1006"/>
    </location>
</feature>
<dbReference type="Pfam" id="PF02816">
    <property type="entry name" value="Alpha_kinase"/>
    <property type="match status" value="1"/>
</dbReference>
<dbReference type="CDD" id="cd16973">
    <property type="entry name" value="Alpha_kinase_ALPK3"/>
    <property type="match status" value="1"/>
</dbReference>
<evidence type="ECO:0000256" key="12">
    <source>
        <dbReference type="SAM" id="MobiDB-lite"/>
    </source>
</evidence>
<proteinExistence type="inferred from homology"/>
<evidence type="ECO:0000313" key="16">
    <source>
        <dbReference type="EMBL" id="AWP01827.1"/>
    </source>
</evidence>
<dbReference type="SMART" id="SM00409">
    <property type="entry name" value="IG"/>
    <property type="match status" value="2"/>
</dbReference>
<dbReference type="EC" id="2.7.11.1" evidence="2"/>
<keyword evidence="8" id="KW-1015">Disulfide bond</keyword>
<dbReference type="InterPro" id="IPR014729">
    <property type="entry name" value="Rossmann-like_a/b/a_fold"/>
</dbReference>
<evidence type="ECO:0000256" key="2">
    <source>
        <dbReference type="ARBA" id="ARBA00012513"/>
    </source>
</evidence>
<dbReference type="GO" id="GO:0004674">
    <property type="term" value="F:protein serine/threonine kinase activity"/>
    <property type="evidence" value="ECO:0007669"/>
    <property type="project" value="UniProtKB-KW"/>
</dbReference>
<organism evidence="16 17">
    <name type="scientific">Scophthalmus maximus</name>
    <name type="common">Turbot</name>
    <name type="synonym">Psetta maxima</name>
    <dbReference type="NCBI Taxonomy" id="52904"/>
    <lineage>
        <taxon>Eukaryota</taxon>
        <taxon>Metazoa</taxon>
        <taxon>Chordata</taxon>
        <taxon>Craniata</taxon>
        <taxon>Vertebrata</taxon>
        <taxon>Euteleostomi</taxon>
        <taxon>Actinopterygii</taxon>
        <taxon>Neopterygii</taxon>
        <taxon>Teleostei</taxon>
        <taxon>Neoteleostei</taxon>
        <taxon>Acanthomorphata</taxon>
        <taxon>Carangaria</taxon>
        <taxon>Pleuronectiformes</taxon>
        <taxon>Pleuronectoidei</taxon>
        <taxon>Scophthalmidae</taxon>
        <taxon>Scophthalmus</taxon>
    </lineage>
</organism>
<dbReference type="SUPFAM" id="SSF56112">
    <property type="entry name" value="Protein kinase-like (PK-like)"/>
    <property type="match status" value="1"/>
</dbReference>
<evidence type="ECO:0000256" key="3">
    <source>
        <dbReference type="ARBA" id="ARBA00022527"/>
    </source>
</evidence>
<dbReference type="InterPro" id="IPR036134">
    <property type="entry name" value="Crypto/Photolyase_FAD-like_sf"/>
</dbReference>
<dbReference type="PANTHER" id="PTHR47091">
    <property type="entry name" value="ALPHA-PROTEIN KINASE 2-RELATED"/>
    <property type="match status" value="1"/>
</dbReference>
<dbReference type="PROSITE" id="PS50835">
    <property type="entry name" value="IG_LIKE"/>
    <property type="match status" value="2"/>
</dbReference>
<feature type="region of interest" description="Disordered" evidence="12">
    <location>
        <begin position="846"/>
        <end position="911"/>
    </location>
</feature>
<dbReference type="Gene3D" id="3.20.200.10">
    <property type="entry name" value="MHCK/EF2 kinase"/>
    <property type="match status" value="1"/>
</dbReference>
<keyword evidence="6 16" id="KW-0418">Kinase</keyword>
<reference evidence="16 17" key="1">
    <citation type="submission" date="2017-12" db="EMBL/GenBank/DDBJ databases">
        <title>Integrating genomic resources of turbot (Scophthalmus maximus) in depth evaluation of genetic and physical mapping variation across individuals.</title>
        <authorList>
            <person name="Martinez P."/>
        </authorList>
    </citation>
    <scope>NUCLEOTIDE SEQUENCE [LARGE SCALE GENOMIC DNA]</scope>
</reference>
<dbReference type="SUPFAM" id="SSF52425">
    <property type="entry name" value="Cryptochrome/photolyase, N-terminal domain"/>
    <property type="match status" value="1"/>
</dbReference>
<dbReference type="GO" id="GO:0055013">
    <property type="term" value="P:cardiac muscle cell development"/>
    <property type="evidence" value="ECO:0007669"/>
    <property type="project" value="TreeGrafter"/>
</dbReference>
<protein>
    <recommendedName>
        <fullName evidence="2">non-specific serine/threonine protein kinase</fullName>
        <ecNumber evidence="2">2.7.11.1</ecNumber>
    </recommendedName>
</protein>
<keyword evidence="4" id="KW-0808">Transferase</keyword>
<dbReference type="InterPro" id="IPR013098">
    <property type="entry name" value="Ig_I-set"/>
</dbReference>
<feature type="compositionally biased region" description="Basic and acidic residues" evidence="12">
    <location>
        <begin position="653"/>
        <end position="663"/>
    </location>
</feature>
<dbReference type="InterPro" id="IPR004166">
    <property type="entry name" value="a-kinase_dom"/>
</dbReference>